<dbReference type="Pfam" id="PF02558">
    <property type="entry name" value="ApbA"/>
    <property type="match status" value="1"/>
</dbReference>
<evidence type="ECO:0000256" key="6">
    <source>
        <dbReference type="ARBA" id="ARBA00022655"/>
    </source>
</evidence>
<dbReference type="PANTHER" id="PTHR43765">
    <property type="entry name" value="2-DEHYDROPANTOATE 2-REDUCTASE-RELATED"/>
    <property type="match status" value="1"/>
</dbReference>
<reference evidence="14 15" key="1">
    <citation type="submission" date="2019-08" db="EMBL/GenBank/DDBJ databases">
        <title>In-depth cultivation of the pig gut microbiome towards novel bacterial diversity and tailored functional studies.</title>
        <authorList>
            <person name="Wylensek D."/>
            <person name="Hitch T.C.A."/>
            <person name="Clavel T."/>
        </authorList>
    </citation>
    <scope>NUCLEOTIDE SEQUENCE [LARGE SCALE GENOMIC DNA]</scope>
    <source>
        <strain evidence="14 15">Oil+RF-744-GAM-WT-6</strain>
    </source>
</reference>
<evidence type="ECO:0000256" key="11">
    <source>
        <dbReference type="RuleBase" id="RU362068"/>
    </source>
</evidence>
<name>A0A7X2NTX5_9FIRM</name>
<dbReference type="NCBIfam" id="NF005088">
    <property type="entry name" value="PRK06522.1-2"/>
    <property type="match status" value="1"/>
</dbReference>
<dbReference type="Proteomes" id="UP000461880">
    <property type="component" value="Unassembled WGS sequence"/>
</dbReference>
<evidence type="ECO:0000313" key="15">
    <source>
        <dbReference type="Proteomes" id="UP000461880"/>
    </source>
</evidence>
<dbReference type="InterPro" id="IPR050838">
    <property type="entry name" value="Ketopantoate_reductase"/>
</dbReference>
<dbReference type="EC" id="1.1.1.169" evidence="4 11"/>
<dbReference type="InterPro" id="IPR008927">
    <property type="entry name" value="6-PGluconate_DH-like_C_sf"/>
</dbReference>
<dbReference type="NCBIfam" id="TIGR00745">
    <property type="entry name" value="apbA_panE"/>
    <property type="match status" value="1"/>
</dbReference>
<comment type="similarity">
    <text evidence="3 11">Belongs to the ketopantoate reductase family.</text>
</comment>
<comment type="catalytic activity">
    <reaction evidence="10 11">
        <text>(R)-pantoate + NADP(+) = 2-dehydropantoate + NADPH + H(+)</text>
        <dbReference type="Rhea" id="RHEA:16233"/>
        <dbReference type="ChEBI" id="CHEBI:11561"/>
        <dbReference type="ChEBI" id="CHEBI:15378"/>
        <dbReference type="ChEBI" id="CHEBI:15980"/>
        <dbReference type="ChEBI" id="CHEBI:57783"/>
        <dbReference type="ChEBI" id="CHEBI:58349"/>
        <dbReference type="EC" id="1.1.1.169"/>
    </reaction>
</comment>
<organism evidence="14 15">
    <name type="scientific">Stecheria intestinalis</name>
    <dbReference type="NCBI Taxonomy" id="2606630"/>
    <lineage>
        <taxon>Bacteria</taxon>
        <taxon>Bacillati</taxon>
        <taxon>Bacillota</taxon>
        <taxon>Erysipelotrichia</taxon>
        <taxon>Erysipelotrichales</taxon>
        <taxon>Erysipelotrichaceae</taxon>
        <taxon>Stecheria</taxon>
    </lineage>
</organism>
<evidence type="ECO:0000256" key="5">
    <source>
        <dbReference type="ARBA" id="ARBA00019465"/>
    </source>
</evidence>
<keyword evidence="8 11" id="KW-0560">Oxidoreductase</keyword>
<keyword evidence="6 11" id="KW-0566">Pantothenate biosynthesis</keyword>
<evidence type="ECO:0000256" key="10">
    <source>
        <dbReference type="ARBA" id="ARBA00048793"/>
    </source>
</evidence>
<comment type="pathway">
    <text evidence="2 11">Cofactor biosynthesis; (R)-pantothenate biosynthesis; (R)-pantoate from 3-methyl-2-oxobutanoate: step 2/2.</text>
</comment>
<dbReference type="Gene3D" id="1.10.1040.10">
    <property type="entry name" value="N-(1-d-carboxylethyl)-l-norvaline Dehydrogenase, domain 2"/>
    <property type="match status" value="1"/>
</dbReference>
<feature type="domain" description="Ketopantoate reductase C-terminal" evidence="13">
    <location>
        <begin position="180"/>
        <end position="307"/>
    </location>
</feature>
<protein>
    <recommendedName>
        <fullName evidence="5 11">2-dehydropantoate 2-reductase</fullName>
        <ecNumber evidence="4 11">1.1.1.169</ecNumber>
    </recommendedName>
    <alternativeName>
        <fullName evidence="9 11">Ketopantoate reductase</fullName>
    </alternativeName>
</protein>
<evidence type="ECO:0000256" key="7">
    <source>
        <dbReference type="ARBA" id="ARBA00022857"/>
    </source>
</evidence>
<accession>A0A7X2NTX5</accession>
<evidence type="ECO:0000313" key="14">
    <source>
        <dbReference type="EMBL" id="MSS59489.1"/>
    </source>
</evidence>
<dbReference type="Gene3D" id="3.40.50.720">
    <property type="entry name" value="NAD(P)-binding Rossmann-like Domain"/>
    <property type="match status" value="1"/>
</dbReference>
<dbReference type="GO" id="GO:0050661">
    <property type="term" value="F:NADP binding"/>
    <property type="evidence" value="ECO:0007669"/>
    <property type="project" value="TreeGrafter"/>
</dbReference>
<dbReference type="PANTHER" id="PTHR43765:SF2">
    <property type="entry name" value="2-DEHYDROPANTOATE 2-REDUCTASE"/>
    <property type="match status" value="1"/>
</dbReference>
<comment type="caution">
    <text evidence="14">The sequence shown here is derived from an EMBL/GenBank/DDBJ whole genome shotgun (WGS) entry which is preliminary data.</text>
</comment>
<proteinExistence type="inferred from homology"/>
<evidence type="ECO:0000256" key="8">
    <source>
        <dbReference type="ARBA" id="ARBA00023002"/>
    </source>
</evidence>
<dbReference type="AlphaFoldDB" id="A0A7X2NTX5"/>
<evidence type="ECO:0000256" key="3">
    <source>
        <dbReference type="ARBA" id="ARBA00007870"/>
    </source>
</evidence>
<evidence type="ECO:0000259" key="12">
    <source>
        <dbReference type="Pfam" id="PF02558"/>
    </source>
</evidence>
<dbReference type="SUPFAM" id="SSF51735">
    <property type="entry name" value="NAD(P)-binding Rossmann-fold domains"/>
    <property type="match status" value="1"/>
</dbReference>
<keyword evidence="7 11" id="KW-0521">NADP</keyword>
<keyword evidence="15" id="KW-1185">Reference proteome</keyword>
<dbReference type="RefSeq" id="WP_154505745.1">
    <property type="nucleotide sequence ID" value="NZ_VUMN01000034.1"/>
</dbReference>
<evidence type="ECO:0000256" key="9">
    <source>
        <dbReference type="ARBA" id="ARBA00032024"/>
    </source>
</evidence>
<gene>
    <name evidence="14" type="ORF">FYJ51_11360</name>
</gene>
<dbReference type="EMBL" id="VUMN01000034">
    <property type="protein sequence ID" value="MSS59489.1"/>
    <property type="molecule type" value="Genomic_DNA"/>
</dbReference>
<dbReference type="Pfam" id="PF08546">
    <property type="entry name" value="ApbA_C"/>
    <property type="match status" value="1"/>
</dbReference>
<dbReference type="SUPFAM" id="SSF48179">
    <property type="entry name" value="6-phosphogluconate dehydrogenase C-terminal domain-like"/>
    <property type="match status" value="1"/>
</dbReference>
<dbReference type="GO" id="GO:0005737">
    <property type="term" value="C:cytoplasm"/>
    <property type="evidence" value="ECO:0007669"/>
    <property type="project" value="TreeGrafter"/>
</dbReference>
<evidence type="ECO:0000256" key="4">
    <source>
        <dbReference type="ARBA" id="ARBA00013014"/>
    </source>
</evidence>
<dbReference type="InterPro" id="IPR013752">
    <property type="entry name" value="KPA_reductase"/>
</dbReference>
<dbReference type="UniPathway" id="UPA00028">
    <property type="reaction ID" value="UER00004"/>
</dbReference>
<dbReference type="GO" id="GO:0008677">
    <property type="term" value="F:2-dehydropantoate 2-reductase activity"/>
    <property type="evidence" value="ECO:0007669"/>
    <property type="project" value="UniProtKB-EC"/>
</dbReference>
<dbReference type="GO" id="GO:0015940">
    <property type="term" value="P:pantothenate biosynthetic process"/>
    <property type="evidence" value="ECO:0007669"/>
    <property type="project" value="UniProtKB-UniPathway"/>
</dbReference>
<dbReference type="InterPro" id="IPR013328">
    <property type="entry name" value="6PGD_dom2"/>
</dbReference>
<evidence type="ECO:0000259" key="13">
    <source>
        <dbReference type="Pfam" id="PF08546"/>
    </source>
</evidence>
<dbReference type="InterPro" id="IPR036291">
    <property type="entry name" value="NAD(P)-bd_dom_sf"/>
</dbReference>
<evidence type="ECO:0000256" key="1">
    <source>
        <dbReference type="ARBA" id="ARBA00002919"/>
    </source>
</evidence>
<comment type="function">
    <text evidence="1 11">Catalyzes the NADPH-dependent reduction of ketopantoate into pantoic acid.</text>
</comment>
<sequence length="313" mass="34693">MKIAVAGAGGMGGRFALCLHQSGNDVILIDQWQANIKAIRKDGLTASLNGKVITDQIPIYYPDEIDEKNEKVDLILAMVKSPQLDQMFHAISPIIQDDTYVLCLMNGIGHEDTLSRYVNPGHILSGTTMWTATMKGPGLLELNGEGSIDIQNIRPEGKQAADKVIEVLNQAGLNARYSDNVLASIWRKACITGGLNALTALLECNNMELRSLRVFDAIILEIVKEYIAVAEKEGIHLNQTEMIEAIQDYCRPTVNGFAFTSMYQDLIQNHRITEIEYMNGAISRKGKQYGIPTPYNELLTQLIHAKEQLLTAF</sequence>
<dbReference type="InterPro" id="IPR013332">
    <property type="entry name" value="KPR_N"/>
</dbReference>
<dbReference type="InterPro" id="IPR003710">
    <property type="entry name" value="ApbA"/>
</dbReference>
<evidence type="ECO:0000256" key="2">
    <source>
        <dbReference type="ARBA" id="ARBA00004994"/>
    </source>
</evidence>
<feature type="domain" description="Ketopantoate reductase N-terminal" evidence="12">
    <location>
        <begin position="3"/>
        <end position="153"/>
    </location>
</feature>